<name>A0A7W7FI86_9MICO</name>
<comment type="caution">
    <text evidence="7">The sequence shown here is derived from an EMBL/GenBank/DDBJ whole genome shotgun (WGS) entry which is preliminary data.</text>
</comment>
<feature type="domain" description="Carbohydrate kinase PfkB" evidence="6">
    <location>
        <begin position="9"/>
        <end position="295"/>
    </location>
</feature>
<evidence type="ECO:0000256" key="1">
    <source>
        <dbReference type="ARBA" id="ARBA00010688"/>
    </source>
</evidence>
<evidence type="ECO:0000256" key="5">
    <source>
        <dbReference type="ARBA" id="ARBA00022840"/>
    </source>
</evidence>
<comment type="similarity">
    <text evidence="1">Belongs to the carbohydrate kinase PfkB family.</text>
</comment>
<dbReference type="EC" id="2.7.1.4" evidence="7"/>
<dbReference type="InterPro" id="IPR011611">
    <property type="entry name" value="PfkB_dom"/>
</dbReference>
<dbReference type="RefSeq" id="WP_184215409.1">
    <property type="nucleotide sequence ID" value="NZ_JACHMD010000001.1"/>
</dbReference>
<keyword evidence="8" id="KW-1185">Reference proteome</keyword>
<evidence type="ECO:0000313" key="7">
    <source>
        <dbReference type="EMBL" id="MBB4666095.1"/>
    </source>
</evidence>
<dbReference type="SUPFAM" id="SSF53613">
    <property type="entry name" value="Ribokinase-like"/>
    <property type="match status" value="1"/>
</dbReference>
<evidence type="ECO:0000256" key="3">
    <source>
        <dbReference type="ARBA" id="ARBA00022741"/>
    </source>
</evidence>
<proteinExistence type="inferred from homology"/>
<dbReference type="PANTHER" id="PTHR43085:SF1">
    <property type="entry name" value="PSEUDOURIDINE KINASE-RELATED"/>
    <property type="match status" value="1"/>
</dbReference>
<evidence type="ECO:0000256" key="2">
    <source>
        <dbReference type="ARBA" id="ARBA00022679"/>
    </source>
</evidence>
<protein>
    <submittedName>
        <fullName evidence="7">Fructokinase</fullName>
        <ecNumber evidence="7">2.7.1.4</ecNumber>
    </submittedName>
</protein>
<dbReference type="Proteomes" id="UP000573729">
    <property type="component" value="Unassembled WGS sequence"/>
</dbReference>
<sequence>MSSADPAPHVLVIGEALIDIVVRDGREAEHVGGSPANVAVGVARQEVATTLLTSLGRDSRGRRIAAQVESSGAQVADASWTDAATATARAEIQPDGSARYEFRIDWTLNADAAAELVDAASLVHAGSIALFLQPGGETALAALERAKARGAVVTVDPNIRPALVGDDALAVAERAFAAASIVKLSDEDAAELYPGRSPREVLEAIAGHGPRVVVMTRGGEGAIALGAGGVVEQEPLRVEVADTIGAGDAFMASLVASAVGDAGLLAGDADALERALRRAAVTAGVTVSRPGADPPSRGEVDDLV</sequence>
<dbReference type="GO" id="GO:0005524">
    <property type="term" value="F:ATP binding"/>
    <property type="evidence" value="ECO:0007669"/>
    <property type="project" value="UniProtKB-KW"/>
</dbReference>
<organism evidence="7 8">
    <name type="scientific">Microbacterium marinum</name>
    <dbReference type="NCBI Taxonomy" id="421115"/>
    <lineage>
        <taxon>Bacteria</taxon>
        <taxon>Bacillati</taxon>
        <taxon>Actinomycetota</taxon>
        <taxon>Actinomycetes</taxon>
        <taxon>Micrococcales</taxon>
        <taxon>Microbacteriaceae</taxon>
        <taxon>Microbacterium</taxon>
    </lineage>
</organism>
<keyword evidence="4 7" id="KW-0418">Kinase</keyword>
<gene>
    <name evidence="7" type="ORF">BKA24_000804</name>
</gene>
<dbReference type="InterPro" id="IPR029056">
    <property type="entry name" value="Ribokinase-like"/>
</dbReference>
<dbReference type="EMBL" id="JACHMD010000001">
    <property type="protein sequence ID" value="MBB4666095.1"/>
    <property type="molecule type" value="Genomic_DNA"/>
</dbReference>
<evidence type="ECO:0000313" key="8">
    <source>
        <dbReference type="Proteomes" id="UP000573729"/>
    </source>
</evidence>
<keyword evidence="2 7" id="KW-0808">Transferase</keyword>
<keyword evidence="3" id="KW-0547">Nucleotide-binding</keyword>
<reference evidence="7 8" key="1">
    <citation type="submission" date="2020-08" db="EMBL/GenBank/DDBJ databases">
        <title>Sequencing the genomes of 1000 actinobacteria strains.</title>
        <authorList>
            <person name="Klenk H.-P."/>
        </authorList>
    </citation>
    <scope>NUCLEOTIDE SEQUENCE [LARGE SCALE GENOMIC DNA]</scope>
    <source>
        <strain evidence="7 8">DSM 24947</strain>
    </source>
</reference>
<evidence type="ECO:0000256" key="4">
    <source>
        <dbReference type="ARBA" id="ARBA00022777"/>
    </source>
</evidence>
<keyword evidence="5" id="KW-0067">ATP-binding</keyword>
<evidence type="ECO:0000259" key="6">
    <source>
        <dbReference type="Pfam" id="PF00294"/>
    </source>
</evidence>
<dbReference type="GO" id="GO:0008865">
    <property type="term" value="F:fructokinase activity"/>
    <property type="evidence" value="ECO:0007669"/>
    <property type="project" value="UniProtKB-EC"/>
</dbReference>
<dbReference type="PANTHER" id="PTHR43085">
    <property type="entry name" value="HEXOKINASE FAMILY MEMBER"/>
    <property type="match status" value="1"/>
</dbReference>
<dbReference type="AlphaFoldDB" id="A0A7W7FI86"/>
<dbReference type="Gene3D" id="3.40.1190.20">
    <property type="match status" value="1"/>
</dbReference>
<dbReference type="InterPro" id="IPR050306">
    <property type="entry name" value="PfkB_Carbo_kinase"/>
</dbReference>
<dbReference type="Pfam" id="PF00294">
    <property type="entry name" value="PfkB"/>
    <property type="match status" value="1"/>
</dbReference>
<accession>A0A7W7FI86</accession>